<dbReference type="AlphaFoldDB" id="A0A2W4RJK8"/>
<dbReference type="EMBL" id="QJPH01000165">
    <property type="protein sequence ID" value="PZN84091.1"/>
    <property type="molecule type" value="Genomic_DNA"/>
</dbReference>
<accession>A0A2W4RJK8</accession>
<evidence type="ECO:0000313" key="2">
    <source>
        <dbReference type="Proteomes" id="UP000249396"/>
    </source>
</evidence>
<evidence type="ECO:0008006" key="3">
    <source>
        <dbReference type="Google" id="ProtNLM"/>
    </source>
</evidence>
<dbReference type="InterPro" id="IPR019270">
    <property type="entry name" value="DUF2283"/>
</dbReference>
<sequence length="73" mass="8183">MKISYDLETDSLYIRLLEGQYECRTLRLNEDVALNIGPGETLVGIEILDAQQVFGKEGMPPICLENIQIEQAA</sequence>
<comment type="caution">
    <text evidence="1">The sequence shown here is derived from an EMBL/GenBank/DDBJ whole genome shotgun (WGS) entry which is preliminary data.</text>
</comment>
<gene>
    <name evidence="1" type="ORF">DM484_03345</name>
</gene>
<dbReference type="Pfam" id="PF10049">
    <property type="entry name" value="DUF2283"/>
    <property type="match status" value="1"/>
</dbReference>
<proteinExistence type="predicted"/>
<dbReference type="Proteomes" id="UP000249396">
    <property type="component" value="Unassembled WGS sequence"/>
</dbReference>
<reference evidence="1 2" key="1">
    <citation type="journal article" date="2018" name="Aquat. Microb. Ecol.">
        <title>Gammaproteobacterial methanotrophs dominate.</title>
        <authorList>
            <person name="Rissanen A.J."/>
            <person name="Saarenheimo J."/>
            <person name="Tiirola M."/>
            <person name="Peura S."/>
            <person name="Aalto S.L."/>
            <person name="Karvinen A."/>
            <person name="Nykanen H."/>
        </authorList>
    </citation>
    <scope>NUCLEOTIDE SEQUENCE [LARGE SCALE GENOMIC DNA]</scope>
    <source>
        <strain evidence="1">AMbin10</strain>
    </source>
</reference>
<protein>
    <recommendedName>
        <fullName evidence="3">DUF2283 domain-containing protein</fullName>
    </recommendedName>
</protein>
<evidence type="ECO:0000313" key="1">
    <source>
        <dbReference type="EMBL" id="PZN84091.1"/>
    </source>
</evidence>
<organism evidence="1 2">
    <name type="scientific">Candidatus Methylumidiphilus alinenensis</name>
    <dbReference type="NCBI Taxonomy" id="2202197"/>
    <lineage>
        <taxon>Bacteria</taxon>
        <taxon>Pseudomonadati</taxon>
        <taxon>Pseudomonadota</taxon>
        <taxon>Gammaproteobacteria</taxon>
        <taxon>Methylococcales</taxon>
        <taxon>Candidatus Methylumidiphilus</taxon>
    </lineage>
</organism>
<name>A0A2W4RJK8_9GAMM</name>